<dbReference type="Pfam" id="PF00076">
    <property type="entry name" value="RRM_1"/>
    <property type="match status" value="2"/>
</dbReference>
<feature type="region of interest" description="Disordered" evidence="5">
    <location>
        <begin position="192"/>
        <end position="305"/>
    </location>
</feature>
<evidence type="ECO:0000256" key="2">
    <source>
        <dbReference type="ARBA" id="ARBA00022884"/>
    </source>
</evidence>
<gene>
    <name evidence="7" type="ORF">CAEBREN_15444</name>
    <name evidence="8" type="ORF">CAEBREN_18115</name>
</gene>
<dbReference type="PANTHER" id="PTHR48038:SF3">
    <property type="entry name" value="SPLICING FACTOR, ARGININE_SERINE-RICH 1-RELATED"/>
    <property type="match status" value="1"/>
</dbReference>
<feature type="compositionally biased region" description="Basic and acidic residues" evidence="5">
    <location>
        <begin position="98"/>
        <end position="117"/>
    </location>
</feature>
<dbReference type="STRING" id="135651.G0MV88"/>
<dbReference type="OMA" id="WARSCPN"/>
<evidence type="ECO:0000313" key="8">
    <source>
        <dbReference type="EMBL" id="EGT52908.1"/>
    </source>
</evidence>
<keyword evidence="3" id="KW-0539">Nucleus</keyword>
<evidence type="ECO:0000259" key="6">
    <source>
        <dbReference type="PROSITE" id="PS50102"/>
    </source>
</evidence>
<accession>G0MV88</accession>
<name>G0MV88_CAEBE</name>
<dbReference type="InterPro" id="IPR035979">
    <property type="entry name" value="RBD_domain_sf"/>
</dbReference>
<dbReference type="Proteomes" id="UP000008068">
    <property type="component" value="Unassembled WGS sequence"/>
</dbReference>
<feature type="compositionally biased region" description="Basic residues" evidence="5">
    <location>
        <begin position="204"/>
        <end position="255"/>
    </location>
</feature>
<comment type="subcellular location">
    <subcellularLocation>
        <location evidence="1">Nucleus</location>
    </subcellularLocation>
</comment>
<reference evidence="7" key="1">
    <citation type="submission" date="2010-07" db="EMBL/GenBank/DDBJ databases">
        <authorList>
            <consortium name="The Caenorhabditis brenneri Sequencing and Analysis Consortium"/>
            <person name="Wilson R.K."/>
        </authorList>
    </citation>
    <scope>NUCLEOTIDE SEQUENCE</scope>
    <source>
        <strain evidence="7">PB2801</strain>
    </source>
</reference>
<dbReference type="eggNOG" id="KOG0106">
    <property type="taxonomic scope" value="Eukaryota"/>
</dbReference>
<reference evidence="7" key="2">
    <citation type="submission" date="2011-07" db="EMBL/GenBank/DDBJ databases">
        <authorList>
            <consortium name="WormBase Consortium"/>
        </authorList>
    </citation>
    <scope>NUCLEOTIDE SEQUENCE [LARGE SCALE GENOMIC DNA]</scope>
    <source>
        <strain evidence="7">PB2801</strain>
    </source>
</reference>
<dbReference type="FunCoup" id="G0MV88">
    <property type="interactions" value="3585"/>
</dbReference>
<dbReference type="SUPFAM" id="SSF54928">
    <property type="entry name" value="RNA-binding domain, RBD"/>
    <property type="match status" value="1"/>
</dbReference>
<dbReference type="EMBL" id="GL380315">
    <property type="protein sequence ID" value="EGT52908.1"/>
    <property type="molecule type" value="Genomic_DNA"/>
</dbReference>
<dbReference type="Gene3D" id="3.30.70.330">
    <property type="match status" value="2"/>
</dbReference>
<dbReference type="EMBL" id="GL379814">
    <property type="protein sequence ID" value="EGT44953.1"/>
    <property type="molecule type" value="Genomic_DNA"/>
</dbReference>
<dbReference type="InterPro" id="IPR000504">
    <property type="entry name" value="RRM_dom"/>
</dbReference>
<dbReference type="CDD" id="cd12337">
    <property type="entry name" value="RRM1_SRSF4_like"/>
    <property type="match status" value="1"/>
</dbReference>
<evidence type="ECO:0000313" key="9">
    <source>
        <dbReference type="Proteomes" id="UP000008068"/>
    </source>
</evidence>
<dbReference type="PANTHER" id="PTHR48038">
    <property type="entry name" value="RIBONUCLEOPROTEIN RB97D"/>
    <property type="match status" value="1"/>
</dbReference>
<dbReference type="GO" id="GO:0003723">
    <property type="term" value="F:RNA binding"/>
    <property type="evidence" value="ECO:0007669"/>
    <property type="project" value="UniProtKB-UniRule"/>
</dbReference>
<dbReference type="InterPro" id="IPR012677">
    <property type="entry name" value="Nucleotide-bd_a/b_plait_sf"/>
</dbReference>
<keyword evidence="2 4" id="KW-0694">RNA-binding</keyword>
<evidence type="ECO:0000256" key="1">
    <source>
        <dbReference type="ARBA" id="ARBA00004123"/>
    </source>
</evidence>
<feature type="compositionally biased region" description="Low complexity" evidence="5">
    <location>
        <begin position="266"/>
        <end position="281"/>
    </location>
</feature>
<evidence type="ECO:0000256" key="3">
    <source>
        <dbReference type="ARBA" id="ARBA00023242"/>
    </source>
</evidence>
<reference evidence="9" key="3">
    <citation type="submission" date="2011-07" db="EMBL/GenBank/DDBJ databases">
        <authorList>
            <consortium name="Caenorhabditis brenneri Sequencing and Analysis Consortium"/>
            <person name="Wilson R.K."/>
        </authorList>
    </citation>
    <scope>NUCLEOTIDE SEQUENCE [LARGE SCALE GENOMIC DNA]</scope>
    <source>
        <strain evidence="9">PB2801</strain>
    </source>
</reference>
<evidence type="ECO:0000256" key="5">
    <source>
        <dbReference type="SAM" id="MobiDB-lite"/>
    </source>
</evidence>
<dbReference type="OrthoDB" id="1099063at2759"/>
<dbReference type="SMART" id="SM00360">
    <property type="entry name" value="RRM"/>
    <property type="match status" value="2"/>
</dbReference>
<evidence type="ECO:0000313" key="7">
    <source>
        <dbReference type="EMBL" id="EGT44953.1"/>
    </source>
</evidence>
<evidence type="ECO:0000256" key="4">
    <source>
        <dbReference type="PROSITE-ProRule" id="PRU00176"/>
    </source>
</evidence>
<feature type="region of interest" description="Disordered" evidence="5">
    <location>
        <begin position="77"/>
        <end position="118"/>
    </location>
</feature>
<protein>
    <recommendedName>
        <fullName evidence="6">RRM domain-containing protein</fullName>
    </recommendedName>
</protein>
<feature type="domain" description="RRM" evidence="6">
    <location>
        <begin position="3"/>
        <end position="73"/>
    </location>
</feature>
<dbReference type="CDD" id="cd12339">
    <property type="entry name" value="RRM2_SRSF1_4_like"/>
    <property type="match status" value="1"/>
</dbReference>
<dbReference type="GO" id="GO:0005634">
    <property type="term" value="C:nucleus"/>
    <property type="evidence" value="ECO:0007669"/>
    <property type="project" value="UniProtKB-SubCell"/>
</dbReference>
<organism evidence="9">
    <name type="scientific">Caenorhabditis brenneri</name>
    <name type="common">Nematode worm</name>
    <dbReference type="NCBI Taxonomy" id="135651"/>
    <lineage>
        <taxon>Eukaryota</taxon>
        <taxon>Metazoa</taxon>
        <taxon>Ecdysozoa</taxon>
        <taxon>Nematoda</taxon>
        <taxon>Chromadorea</taxon>
        <taxon>Rhabditida</taxon>
        <taxon>Rhabditina</taxon>
        <taxon>Rhabditomorpha</taxon>
        <taxon>Rhabditoidea</taxon>
        <taxon>Rhabditidae</taxon>
        <taxon>Peloderinae</taxon>
        <taxon>Caenorhabditis</taxon>
    </lineage>
</organism>
<dbReference type="PROSITE" id="PS50102">
    <property type="entry name" value="RRM"/>
    <property type="match status" value="1"/>
</dbReference>
<feature type="compositionally biased region" description="Gly residues" evidence="5">
    <location>
        <begin position="77"/>
        <end position="87"/>
    </location>
</feature>
<sequence>MAARIYIGRLTSRVSEKDIEHFFRGYGNIRDVLLKNGFGFVEFDDKRDAEDAVHDLNGKELGGERVILDYSKPRGGGGFGGSGGRGGRVSSYSGGAGGRDRYDRFDRGGPPRRESRYGRPYSTRHRVLVENLSSRISWQDLKDQVRRQGVEPTYAEAHKRPNEALLCFATPSDLKRCIEKCDGMDLNGRKIKMLDDSQAGSGRSRSRSHSRSRSRSRDRRRSRSRSSSRSKSRSRSPPKRAKRESKSKSRSRSRSRSADGRKSRSPSRSPAKNDRSVSPPQRRSRSPSEKRSRSASPMENGDGDN</sequence>
<keyword evidence="9" id="KW-1185">Reference proteome</keyword>
<dbReference type="HOGENOM" id="CLU_012062_34_2_1"/>
<proteinExistence type="predicted"/>
<dbReference type="AlphaFoldDB" id="G0MV88"/>